<sequence>MLGRARWWPAGQQLACFGRMRKKAALVVPVLALLVGCEVPEAEPTDAGTEKATATATAPKTITVENNPDFAALLAGPPHGKTVEAAVEKFLAKTVEFDGFVSDIYINPREANGASTIDVMAGDASNKKHTGPVFQLSWYGHEDPMEKLAKGTNVHVKALAGVMYEFEPFQYYLIDEDSNDSESPLTAR</sequence>
<gene>
    <name evidence="1" type="ORF">GCM10011608_55630</name>
</gene>
<organism evidence="1 2">
    <name type="scientific">Micromonospora sonchi</name>
    <dbReference type="NCBI Taxonomy" id="1763543"/>
    <lineage>
        <taxon>Bacteria</taxon>
        <taxon>Bacillati</taxon>
        <taxon>Actinomycetota</taxon>
        <taxon>Actinomycetes</taxon>
        <taxon>Micromonosporales</taxon>
        <taxon>Micromonosporaceae</taxon>
        <taxon>Micromonospora</taxon>
    </lineage>
</organism>
<keyword evidence="2" id="KW-1185">Reference proteome</keyword>
<dbReference type="InterPro" id="IPR032290">
    <property type="entry name" value="DUF4839"/>
</dbReference>
<name>A0A917U6W1_9ACTN</name>
<protein>
    <submittedName>
        <fullName evidence="1">Uncharacterized protein</fullName>
    </submittedName>
</protein>
<accession>A0A917U6W1</accession>
<reference evidence="1" key="2">
    <citation type="submission" date="2020-09" db="EMBL/GenBank/DDBJ databases">
        <authorList>
            <person name="Sun Q."/>
            <person name="Zhou Y."/>
        </authorList>
    </citation>
    <scope>NUCLEOTIDE SEQUENCE</scope>
    <source>
        <strain evidence="1">CGMCC 4.7312</strain>
    </source>
</reference>
<dbReference type="Proteomes" id="UP000608890">
    <property type="component" value="Unassembled WGS sequence"/>
</dbReference>
<comment type="caution">
    <text evidence="1">The sequence shown here is derived from an EMBL/GenBank/DDBJ whole genome shotgun (WGS) entry which is preliminary data.</text>
</comment>
<dbReference type="EMBL" id="BMNB01000039">
    <property type="protein sequence ID" value="GGM63260.1"/>
    <property type="molecule type" value="Genomic_DNA"/>
</dbReference>
<dbReference type="Pfam" id="PF16127">
    <property type="entry name" value="DUF4839"/>
    <property type="match status" value="1"/>
</dbReference>
<proteinExistence type="predicted"/>
<dbReference type="AlphaFoldDB" id="A0A917U6W1"/>
<evidence type="ECO:0000313" key="1">
    <source>
        <dbReference type="EMBL" id="GGM63260.1"/>
    </source>
</evidence>
<reference evidence="1" key="1">
    <citation type="journal article" date="2014" name="Int. J. Syst. Evol. Microbiol.">
        <title>Complete genome sequence of Corynebacterium casei LMG S-19264T (=DSM 44701T), isolated from a smear-ripened cheese.</title>
        <authorList>
            <consortium name="US DOE Joint Genome Institute (JGI-PGF)"/>
            <person name="Walter F."/>
            <person name="Albersmeier A."/>
            <person name="Kalinowski J."/>
            <person name="Ruckert C."/>
        </authorList>
    </citation>
    <scope>NUCLEOTIDE SEQUENCE</scope>
    <source>
        <strain evidence="1">CGMCC 4.7312</strain>
    </source>
</reference>
<evidence type="ECO:0000313" key="2">
    <source>
        <dbReference type="Proteomes" id="UP000608890"/>
    </source>
</evidence>